<dbReference type="Proteomes" id="UP000784294">
    <property type="component" value="Unassembled WGS sequence"/>
</dbReference>
<reference evidence="1" key="1">
    <citation type="submission" date="2018-11" db="EMBL/GenBank/DDBJ databases">
        <authorList>
            <consortium name="Pathogen Informatics"/>
        </authorList>
    </citation>
    <scope>NUCLEOTIDE SEQUENCE</scope>
</reference>
<sequence>MSLDFSWCLPEGKTLEKNRERSTFRCLRVSSRACVRVCACACMECGDKAHNAHELSIRHGPTAPPQQLVHLSESCRMGWDGPRKHSFLALPFGGQIRSHLVSNGAVKPLLGMMERRR</sequence>
<evidence type="ECO:0000313" key="2">
    <source>
        <dbReference type="Proteomes" id="UP000784294"/>
    </source>
</evidence>
<proteinExistence type="predicted"/>
<dbReference type="AlphaFoldDB" id="A0A448WES1"/>
<organism evidence="1 2">
    <name type="scientific">Protopolystoma xenopodis</name>
    <dbReference type="NCBI Taxonomy" id="117903"/>
    <lineage>
        <taxon>Eukaryota</taxon>
        <taxon>Metazoa</taxon>
        <taxon>Spiralia</taxon>
        <taxon>Lophotrochozoa</taxon>
        <taxon>Platyhelminthes</taxon>
        <taxon>Monogenea</taxon>
        <taxon>Polyopisthocotylea</taxon>
        <taxon>Polystomatidea</taxon>
        <taxon>Polystomatidae</taxon>
        <taxon>Protopolystoma</taxon>
    </lineage>
</organism>
<protein>
    <submittedName>
        <fullName evidence="1">Uncharacterized protein</fullName>
    </submittedName>
</protein>
<comment type="caution">
    <text evidence="1">The sequence shown here is derived from an EMBL/GenBank/DDBJ whole genome shotgun (WGS) entry which is preliminary data.</text>
</comment>
<name>A0A448WES1_9PLAT</name>
<evidence type="ECO:0000313" key="1">
    <source>
        <dbReference type="EMBL" id="VEL09911.1"/>
    </source>
</evidence>
<accession>A0A448WES1</accession>
<gene>
    <name evidence="1" type="ORF">PXEA_LOCUS3351</name>
</gene>
<keyword evidence="2" id="KW-1185">Reference proteome</keyword>
<dbReference type="EMBL" id="CAAALY010007561">
    <property type="protein sequence ID" value="VEL09911.1"/>
    <property type="molecule type" value="Genomic_DNA"/>
</dbReference>